<evidence type="ECO:0000313" key="3">
    <source>
        <dbReference type="EMBL" id="SDT09160.1"/>
    </source>
</evidence>
<feature type="domain" description="DUF4395" evidence="2">
    <location>
        <begin position="10"/>
        <end position="135"/>
    </location>
</feature>
<feature type="transmembrane region" description="Helical" evidence="1">
    <location>
        <begin position="83"/>
        <end position="101"/>
    </location>
</feature>
<proteinExistence type="predicted"/>
<dbReference type="RefSeq" id="WP_091372957.1">
    <property type="nucleotide sequence ID" value="NZ_LT629740.1"/>
</dbReference>
<accession>A0A1H1XIW1</accession>
<feature type="transmembrane region" description="Helical" evidence="1">
    <location>
        <begin position="107"/>
        <end position="133"/>
    </location>
</feature>
<dbReference type="OrthoDB" id="1261922at2"/>
<evidence type="ECO:0000313" key="4">
    <source>
        <dbReference type="Proteomes" id="UP000199679"/>
    </source>
</evidence>
<keyword evidence="1" id="KW-0472">Membrane</keyword>
<name>A0A1H1XIW1_MUCMA</name>
<evidence type="ECO:0000259" key="2">
    <source>
        <dbReference type="Pfam" id="PF14340"/>
    </source>
</evidence>
<sequence>MNCPIDFVSINENKARLTAFFVLVLSVVYLVTGFWLIIAFLLFDFALRSFNLGKYSVLGFLSDAIIKQLKIKNKPVDRAPKRFAAMVGLGFTVAILISIFFDQTIIAVSLATVLSLFALLEAFFAFCAGCHVYSIGKTIANKF</sequence>
<gene>
    <name evidence="3" type="ORF">SAMN05216490_2464</name>
</gene>
<protein>
    <recommendedName>
        <fullName evidence="2">DUF4395 domain-containing protein</fullName>
    </recommendedName>
</protein>
<reference evidence="3 4" key="1">
    <citation type="submission" date="2016-10" db="EMBL/GenBank/DDBJ databases">
        <authorList>
            <person name="de Groot N.N."/>
        </authorList>
    </citation>
    <scope>NUCLEOTIDE SEQUENCE [LARGE SCALE GENOMIC DNA]</scope>
    <source>
        <strain evidence="3 4">MP1X4</strain>
    </source>
</reference>
<dbReference type="EMBL" id="LT629740">
    <property type="protein sequence ID" value="SDT09160.1"/>
    <property type="molecule type" value="Genomic_DNA"/>
</dbReference>
<dbReference type="Proteomes" id="UP000199679">
    <property type="component" value="Chromosome I"/>
</dbReference>
<keyword evidence="1" id="KW-1133">Transmembrane helix</keyword>
<dbReference type="Pfam" id="PF14340">
    <property type="entry name" value="DUF4395"/>
    <property type="match status" value="1"/>
</dbReference>
<dbReference type="AlphaFoldDB" id="A0A1H1XIW1"/>
<keyword evidence="1" id="KW-0812">Transmembrane</keyword>
<evidence type="ECO:0000256" key="1">
    <source>
        <dbReference type="SAM" id="Phobius"/>
    </source>
</evidence>
<organism evidence="3 4">
    <name type="scientific">Mucilaginibacter mallensis</name>
    <dbReference type="NCBI Taxonomy" id="652787"/>
    <lineage>
        <taxon>Bacteria</taxon>
        <taxon>Pseudomonadati</taxon>
        <taxon>Bacteroidota</taxon>
        <taxon>Sphingobacteriia</taxon>
        <taxon>Sphingobacteriales</taxon>
        <taxon>Sphingobacteriaceae</taxon>
        <taxon>Mucilaginibacter</taxon>
    </lineage>
</organism>
<keyword evidence="4" id="KW-1185">Reference proteome</keyword>
<dbReference type="InterPro" id="IPR025508">
    <property type="entry name" value="DUF4395"/>
</dbReference>
<feature type="transmembrane region" description="Helical" evidence="1">
    <location>
        <begin position="20"/>
        <end position="43"/>
    </location>
</feature>